<dbReference type="Proteomes" id="UP000827872">
    <property type="component" value="Linkage Group LG01"/>
</dbReference>
<keyword evidence="2" id="KW-1185">Reference proteome</keyword>
<name>A0ACB8G9L7_9SAUR</name>
<comment type="caution">
    <text evidence="1">The sequence shown here is derived from an EMBL/GenBank/DDBJ whole genome shotgun (WGS) entry which is preliminary data.</text>
</comment>
<proteinExistence type="predicted"/>
<evidence type="ECO:0000313" key="1">
    <source>
        <dbReference type="EMBL" id="KAH8016267.1"/>
    </source>
</evidence>
<sequence length="96" mass="10649">MPHLPHQRWLVAGTPGFLAAMRSAQKLAAQKALSDAFQKILLIVLENGKVAVEFCSPQKDLLDCLADEELKGLLQVTDFSFSQLNPEGEEEVLDRE</sequence>
<protein>
    <submittedName>
        <fullName evidence="1">Uncharacterized protein</fullName>
    </submittedName>
</protein>
<reference evidence="1" key="1">
    <citation type="submission" date="2021-08" db="EMBL/GenBank/DDBJ databases">
        <title>The first chromosome-level gecko genome reveals the dynamic sex chromosomes of Neotropical dwarf geckos (Sphaerodactylidae: Sphaerodactylus).</title>
        <authorList>
            <person name="Pinto B.J."/>
            <person name="Keating S.E."/>
            <person name="Gamble T."/>
        </authorList>
    </citation>
    <scope>NUCLEOTIDE SEQUENCE</scope>
    <source>
        <strain evidence="1">TG3544</strain>
    </source>
</reference>
<accession>A0ACB8G9L7</accession>
<gene>
    <name evidence="1" type="ORF">K3G42_015316</name>
</gene>
<dbReference type="EMBL" id="CM037614">
    <property type="protein sequence ID" value="KAH8016267.1"/>
    <property type="molecule type" value="Genomic_DNA"/>
</dbReference>
<evidence type="ECO:0000313" key="2">
    <source>
        <dbReference type="Proteomes" id="UP000827872"/>
    </source>
</evidence>
<organism evidence="1 2">
    <name type="scientific">Sphaerodactylus townsendi</name>
    <dbReference type="NCBI Taxonomy" id="933632"/>
    <lineage>
        <taxon>Eukaryota</taxon>
        <taxon>Metazoa</taxon>
        <taxon>Chordata</taxon>
        <taxon>Craniata</taxon>
        <taxon>Vertebrata</taxon>
        <taxon>Euteleostomi</taxon>
        <taxon>Lepidosauria</taxon>
        <taxon>Squamata</taxon>
        <taxon>Bifurcata</taxon>
        <taxon>Gekkota</taxon>
        <taxon>Sphaerodactylidae</taxon>
        <taxon>Sphaerodactylus</taxon>
    </lineage>
</organism>